<proteinExistence type="predicted"/>
<protein>
    <submittedName>
        <fullName evidence="2">Uncharacterized protein</fullName>
    </submittedName>
</protein>
<evidence type="ECO:0000256" key="1">
    <source>
        <dbReference type="SAM" id="MobiDB-lite"/>
    </source>
</evidence>
<dbReference type="AlphaFoldDB" id="A0A6J4QA31"/>
<feature type="non-terminal residue" evidence="2">
    <location>
        <position position="74"/>
    </location>
</feature>
<sequence length="74" mass="8023">WPTTARTASASAPMRSGSRTAARRVGTRSTGSKPAKRRRAAPQGRSTTTPRCRTETSRPASPWTRSRRASTRAP</sequence>
<feature type="compositionally biased region" description="Low complexity" evidence="1">
    <location>
        <begin position="1"/>
        <end position="16"/>
    </location>
</feature>
<dbReference type="EMBL" id="CADCUU010000446">
    <property type="protein sequence ID" value="CAA9432340.1"/>
    <property type="molecule type" value="Genomic_DNA"/>
</dbReference>
<evidence type="ECO:0000313" key="2">
    <source>
        <dbReference type="EMBL" id="CAA9432340.1"/>
    </source>
</evidence>
<feature type="region of interest" description="Disordered" evidence="1">
    <location>
        <begin position="1"/>
        <end position="74"/>
    </location>
</feature>
<feature type="compositionally biased region" description="Basic residues" evidence="1">
    <location>
        <begin position="65"/>
        <end position="74"/>
    </location>
</feature>
<gene>
    <name evidence="2" type="ORF">AVDCRST_MAG15-2963</name>
</gene>
<feature type="non-terminal residue" evidence="2">
    <location>
        <position position="1"/>
    </location>
</feature>
<accession>A0A6J4QA31</accession>
<reference evidence="2" key="1">
    <citation type="submission" date="2020-02" db="EMBL/GenBank/DDBJ databases">
        <authorList>
            <person name="Meier V. D."/>
        </authorList>
    </citation>
    <scope>NUCLEOTIDE SEQUENCE</scope>
    <source>
        <strain evidence="2">AVDCRST_MAG15</strain>
    </source>
</reference>
<organism evidence="2">
    <name type="scientific">uncultured Rubellimicrobium sp</name>
    <dbReference type="NCBI Taxonomy" id="543078"/>
    <lineage>
        <taxon>Bacteria</taxon>
        <taxon>Pseudomonadati</taxon>
        <taxon>Pseudomonadota</taxon>
        <taxon>Alphaproteobacteria</taxon>
        <taxon>Rhodobacterales</taxon>
        <taxon>Roseobacteraceae</taxon>
        <taxon>Rubellimicrobium</taxon>
        <taxon>environmental samples</taxon>
    </lineage>
</organism>
<name>A0A6J4QA31_9RHOB</name>